<dbReference type="GeneID" id="28963429"/>
<accession>A0A0J9W9K6</accession>
<dbReference type="AlphaFoldDB" id="A0A0J9W9K6"/>
<protein>
    <submittedName>
        <fullName evidence="1">Uncharacterized protein</fullName>
    </submittedName>
</protein>
<dbReference type="RefSeq" id="XP_018258069.1">
    <property type="nucleotide sequence ID" value="XM_018403134.1"/>
</dbReference>
<organism evidence="1 2">
    <name type="scientific">Fusarium oxysporum f. sp. lycopersici (strain 4287 / CBS 123668 / FGSC 9935 / NRRL 34936)</name>
    <name type="common">Fusarium vascular wilt of tomato</name>
    <dbReference type="NCBI Taxonomy" id="426428"/>
    <lineage>
        <taxon>Eukaryota</taxon>
        <taxon>Fungi</taxon>
        <taxon>Dikarya</taxon>
        <taxon>Ascomycota</taxon>
        <taxon>Pezizomycotina</taxon>
        <taxon>Sordariomycetes</taxon>
        <taxon>Hypocreomycetidae</taxon>
        <taxon>Hypocreales</taxon>
        <taxon>Nectriaceae</taxon>
        <taxon>Fusarium</taxon>
        <taxon>Fusarium oxysporum species complex</taxon>
    </lineage>
</organism>
<dbReference type="VEuPathDB" id="FungiDB:FOXG_22723"/>
<evidence type="ECO:0000313" key="2">
    <source>
        <dbReference type="Proteomes" id="UP000009097"/>
    </source>
</evidence>
<evidence type="ECO:0000313" key="1">
    <source>
        <dbReference type="EMBL" id="KNB20024.1"/>
    </source>
</evidence>
<dbReference type="OrthoDB" id="27975at2759"/>
<gene>
    <name evidence="1" type="ORF">FOXG_22723</name>
</gene>
<proteinExistence type="predicted"/>
<reference evidence="1" key="1">
    <citation type="submission" date="2007-04" db="EMBL/GenBank/DDBJ databases">
        <authorList>
            <consortium name="The Broad Institute Genome Sequencing Platform"/>
            <person name="Birren B."/>
            <person name="Lander E."/>
            <person name="Galagan J."/>
            <person name="Nusbaum C."/>
            <person name="Devon K."/>
            <person name="Ma L.-J."/>
            <person name="Jaffe D."/>
            <person name="Butler J."/>
            <person name="Alvarez P."/>
            <person name="Gnerre S."/>
            <person name="Grabherr M."/>
            <person name="Kleber M."/>
            <person name="Mauceli E."/>
            <person name="Brockman W."/>
            <person name="MacCallum I.A."/>
            <person name="Young S."/>
            <person name="LaButti K."/>
            <person name="DeCaprio D."/>
            <person name="Crawford M."/>
            <person name="Koehrsen M."/>
            <person name="Engels R."/>
            <person name="Montgomery P."/>
            <person name="Pearson M."/>
            <person name="Howarth C."/>
            <person name="Larson L."/>
            <person name="White J."/>
            <person name="O'Leary S."/>
            <person name="Kodira C."/>
            <person name="Zeng Q."/>
            <person name="Yandava C."/>
            <person name="Alvarado L."/>
            <person name="Kistler C."/>
            <person name="Shim W.-B."/>
            <person name="Kang S."/>
            <person name="Woloshuk C."/>
        </authorList>
    </citation>
    <scope>NUCLEOTIDE SEQUENCE</scope>
    <source>
        <strain evidence="1">4287</strain>
    </source>
</reference>
<dbReference type="EMBL" id="DS231738">
    <property type="protein sequence ID" value="KNB20024.1"/>
    <property type="molecule type" value="Genomic_DNA"/>
</dbReference>
<reference evidence="1" key="2">
    <citation type="journal article" date="2010" name="Nature">
        <title>Comparative genomics reveals mobile pathogenicity chromosomes in Fusarium.</title>
        <authorList>
            <person name="Ma L.J."/>
            <person name="van der Does H.C."/>
            <person name="Borkovich K.A."/>
            <person name="Coleman J.J."/>
            <person name="Daboussi M.J."/>
            <person name="Di Pietro A."/>
            <person name="Dufresne M."/>
            <person name="Freitag M."/>
            <person name="Grabherr M."/>
            <person name="Henrissat B."/>
            <person name="Houterman P.M."/>
            <person name="Kang S."/>
            <person name="Shim W.B."/>
            <person name="Woloshuk C."/>
            <person name="Xie X."/>
            <person name="Xu J.R."/>
            <person name="Antoniw J."/>
            <person name="Baker S.E."/>
            <person name="Bluhm B.H."/>
            <person name="Breakspear A."/>
            <person name="Brown D.W."/>
            <person name="Butchko R.A."/>
            <person name="Chapman S."/>
            <person name="Coulson R."/>
            <person name="Coutinho P.M."/>
            <person name="Danchin E.G."/>
            <person name="Diener A."/>
            <person name="Gale L.R."/>
            <person name="Gardiner D.M."/>
            <person name="Goff S."/>
            <person name="Hammond-Kosack K.E."/>
            <person name="Hilburn K."/>
            <person name="Hua-Van A."/>
            <person name="Jonkers W."/>
            <person name="Kazan K."/>
            <person name="Kodira C.D."/>
            <person name="Koehrsen M."/>
            <person name="Kumar L."/>
            <person name="Lee Y.H."/>
            <person name="Li L."/>
            <person name="Manners J.M."/>
            <person name="Miranda-Saavedra D."/>
            <person name="Mukherjee M."/>
            <person name="Park G."/>
            <person name="Park J."/>
            <person name="Park S.Y."/>
            <person name="Proctor R.H."/>
            <person name="Regev A."/>
            <person name="Ruiz-Roldan M.C."/>
            <person name="Sain D."/>
            <person name="Sakthikumar S."/>
            <person name="Sykes S."/>
            <person name="Schwartz D.C."/>
            <person name="Turgeon B.G."/>
            <person name="Wapinski I."/>
            <person name="Yoder O."/>
            <person name="Young S."/>
            <person name="Zeng Q."/>
            <person name="Zhou S."/>
            <person name="Galagan J."/>
            <person name="Cuomo C.A."/>
            <person name="Kistler H.C."/>
            <person name="Rep M."/>
        </authorList>
    </citation>
    <scope>NUCLEOTIDE SEQUENCE [LARGE SCALE GENOMIC DNA]</scope>
    <source>
        <strain evidence="1">4287</strain>
    </source>
</reference>
<dbReference type="KEGG" id="fox:FOXG_22723"/>
<name>A0A0J9W9K6_FUSO4</name>
<dbReference type="Proteomes" id="UP000009097">
    <property type="component" value="Unassembled WGS sequence"/>
</dbReference>
<sequence>MVGPTRNSHSQETLAPGCNYAQLELRQQMECWHQTLLCQAAQLEVNSLMTGQAGRRYLILLAACRNHDLFYMAIHQLCCLWSIDRSTVHRLLEPVGALDAIDSAFEGLQNILNNDDLTFAHLRWFANFPWPSQTILDVFPKDAMIVSIVEFLDHFSLSWPRLLQGSEYQGQPVLASELENNLLCPSAMLRYIFFTISCMRLDIGTGPMELALDENFDTCQNEEFLGGMGEVRKDIATEYFNLYHR</sequence>